<dbReference type="GO" id="GO:0003700">
    <property type="term" value="F:DNA-binding transcription factor activity"/>
    <property type="evidence" value="ECO:0007669"/>
    <property type="project" value="TreeGrafter"/>
</dbReference>
<dbReference type="PROSITE" id="PS50042">
    <property type="entry name" value="CNMP_BINDING_3"/>
    <property type="match status" value="1"/>
</dbReference>
<dbReference type="InterPro" id="IPR000595">
    <property type="entry name" value="cNMP-bd_dom"/>
</dbReference>
<evidence type="ECO:0000313" key="3">
    <source>
        <dbReference type="Proteomes" id="UP000249130"/>
    </source>
</evidence>
<dbReference type="CDD" id="cd00038">
    <property type="entry name" value="CAP_ED"/>
    <property type="match status" value="1"/>
</dbReference>
<proteinExistence type="predicted"/>
<dbReference type="PANTHER" id="PTHR24567:SF68">
    <property type="entry name" value="DNA-BINDING TRANSCRIPTIONAL DUAL REGULATOR CRP"/>
    <property type="match status" value="1"/>
</dbReference>
<feature type="domain" description="Cyclic nucleotide-binding" evidence="1">
    <location>
        <begin position="15"/>
        <end position="132"/>
    </location>
</feature>
<dbReference type="InterPro" id="IPR018490">
    <property type="entry name" value="cNMP-bd_dom_sf"/>
</dbReference>
<reference evidence="2 3" key="1">
    <citation type="submission" date="2017-07" db="EMBL/GenBank/DDBJ databases">
        <title>Draft Genome Sequences of Select Purple Nonsulfur Bacteria.</title>
        <authorList>
            <person name="Lasarre B."/>
            <person name="Mckinlay J.B."/>
        </authorList>
    </citation>
    <scope>NUCLEOTIDE SEQUENCE [LARGE SCALE GENOMIC DNA]</scope>
    <source>
        <strain evidence="2 3">DSM 5909</strain>
    </source>
</reference>
<dbReference type="GO" id="GO:0005829">
    <property type="term" value="C:cytosol"/>
    <property type="evidence" value="ECO:0007669"/>
    <property type="project" value="TreeGrafter"/>
</dbReference>
<dbReference type="Proteomes" id="UP000249130">
    <property type="component" value="Unassembled WGS sequence"/>
</dbReference>
<organism evidence="2 3">
    <name type="scientific">Rhodoplanes roseus</name>
    <dbReference type="NCBI Taxonomy" id="29409"/>
    <lineage>
        <taxon>Bacteria</taxon>
        <taxon>Pseudomonadati</taxon>
        <taxon>Pseudomonadota</taxon>
        <taxon>Alphaproteobacteria</taxon>
        <taxon>Hyphomicrobiales</taxon>
        <taxon>Nitrobacteraceae</taxon>
        <taxon>Rhodoplanes</taxon>
    </lineage>
</organism>
<dbReference type="Gene3D" id="2.60.120.10">
    <property type="entry name" value="Jelly Rolls"/>
    <property type="match status" value="1"/>
</dbReference>
<dbReference type="Pfam" id="PF00027">
    <property type="entry name" value="cNMP_binding"/>
    <property type="match status" value="1"/>
</dbReference>
<dbReference type="RefSeq" id="WP_111421939.1">
    <property type="nucleotide sequence ID" value="NZ_NPEX01000301.1"/>
</dbReference>
<evidence type="ECO:0000313" key="2">
    <source>
        <dbReference type="EMBL" id="RAI39262.1"/>
    </source>
</evidence>
<evidence type="ECO:0000259" key="1">
    <source>
        <dbReference type="PROSITE" id="PS50042"/>
    </source>
</evidence>
<comment type="caution">
    <text evidence="2">The sequence shown here is derived from an EMBL/GenBank/DDBJ whole genome shotgun (WGS) entry which is preliminary data.</text>
</comment>
<dbReference type="EMBL" id="NPEX01000301">
    <property type="protein sequence ID" value="RAI39262.1"/>
    <property type="molecule type" value="Genomic_DNA"/>
</dbReference>
<dbReference type="SMART" id="SM00100">
    <property type="entry name" value="cNMP"/>
    <property type="match status" value="1"/>
</dbReference>
<sequence>MSIEDDIGFLASVPTFRLLGPNALRILAIGCESRSLGSGDVLFRAGDAADCGYVVQEGAFRLDPPRPGGALVTVGPGVLLGEMALLIDTIRPVTATATEPSSVMRIPRQLFLKMLEGFPDAAFRLRDHMAARAVETADDIAQVRGALESGR</sequence>
<keyword evidence="3" id="KW-1185">Reference proteome</keyword>
<accession>A0A327KPK1</accession>
<name>A0A327KPK1_9BRAD</name>
<dbReference type="InterPro" id="IPR014710">
    <property type="entry name" value="RmlC-like_jellyroll"/>
</dbReference>
<gene>
    <name evidence="2" type="ORF">CH341_26210</name>
</gene>
<dbReference type="OrthoDB" id="9807547at2"/>
<dbReference type="PANTHER" id="PTHR24567">
    <property type="entry name" value="CRP FAMILY TRANSCRIPTIONAL REGULATORY PROTEIN"/>
    <property type="match status" value="1"/>
</dbReference>
<dbReference type="SUPFAM" id="SSF51206">
    <property type="entry name" value="cAMP-binding domain-like"/>
    <property type="match status" value="1"/>
</dbReference>
<dbReference type="AlphaFoldDB" id="A0A327KPK1"/>
<dbReference type="InterPro" id="IPR050397">
    <property type="entry name" value="Env_Response_Regulators"/>
</dbReference>
<protein>
    <submittedName>
        <fullName evidence="2">Cyclic nucleotide-binding protein</fullName>
    </submittedName>
</protein>